<organism evidence="9">
    <name type="scientific">Darwinula stevensoni</name>
    <dbReference type="NCBI Taxonomy" id="69355"/>
    <lineage>
        <taxon>Eukaryota</taxon>
        <taxon>Metazoa</taxon>
        <taxon>Ecdysozoa</taxon>
        <taxon>Arthropoda</taxon>
        <taxon>Crustacea</taxon>
        <taxon>Oligostraca</taxon>
        <taxon>Ostracoda</taxon>
        <taxon>Podocopa</taxon>
        <taxon>Podocopida</taxon>
        <taxon>Darwinulocopina</taxon>
        <taxon>Darwinuloidea</taxon>
        <taxon>Darwinulidae</taxon>
        <taxon>Darwinula</taxon>
    </lineage>
</organism>
<dbReference type="GO" id="GO:0006364">
    <property type="term" value="P:rRNA processing"/>
    <property type="evidence" value="ECO:0007669"/>
    <property type="project" value="UniProtKB-KW"/>
</dbReference>
<comment type="similarity">
    <text evidence="6">Belongs to the UTP23/FCF1 family. UTP23 subfamily.</text>
</comment>
<evidence type="ECO:0000313" key="9">
    <source>
        <dbReference type="EMBL" id="CAD7247797.1"/>
    </source>
</evidence>
<accession>A0A7R9A4X4</accession>
<dbReference type="InterPro" id="IPR006984">
    <property type="entry name" value="Fcf1/UTP23"/>
</dbReference>
<evidence type="ECO:0000256" key="3">
    <source>
        <dbReference type="ARBA" id="ARBA00022552"/>
    </source>
</evidence>
<gene>
    <name evidence="9" type="ORF">DSTB1V02_LOCUS7622</name>
</gene>
<evidence type="ECO:0000256" key="7">
    <source>
        <dbReference type="ARBA" id="ARBA00071400"/>
    </source>
</evidence>
<dbReference type="CDD" id="cd09866">
    <property type="entry name" value="PIN_Fcf1-Utp23-H"/>
    <property type="match status" value="1"/>
</dbReference>
<dbReference type="InterPro" id="IPR029060">
    <property type="entry name" value="PIN-like_dom_sf"/>
</dbReference>
<dbReference type="SUPFAM" id="SSF88723">
    <property type="entry name" value="PIN domain-like"/>
    <property type="match status" value="1"/>
</dbReference>
<dbReference type="Proteomes" id="UP000677054">
    <property type="component" value="Unassembled WGS sequence"/>
</dbReference>
<dbReference type="PANTHER" id="PTHR12416">
    <property type="entry name" value="RRNA-PROCESSING PROTEIN UTP23 HOMOLOG"/>
    <property type="match status" value="1"/>
</dbReference>
<evidence type="ECO:0000256" key="8">
    <source>
        <dbReference type="SAM" id="MobiDB-lite"/>
    </source>
</evidence>
<feature type="region of interest" description="Disordered" evidence="8">
    <location>
        <begin position="198"/>
        <end position="217"/>
    </location>
</feature>
<dbReference type="GO" id="GO:0032040">
    <property type="term" value="C:small-subunit processome"/>
    <property type="evidence" value="ECO:0007669"/>
    <property type="project" value="InterPro"/>
</dbReference>
<comment type="subcellular location">
    <subcellularLocation>
        <location evidence="1">Nucleus</location>
        <location evidence="1">Nucleolus</location>
    </subcellularLocation>
</comment>
<proteinExistence type="inferred from homology"/>
<name>A0A7R9A4X4_9CRUS</name>
<keyword evidence="10" id="KW-1185">Reference proteome</keyword>
<dbReference type="FunFam" id="3.40.50.1010:FF:000006">
    <property type="entry name" value="rRNA-processing protein UTP23 homolog"/>
    <property type="match status" value="1"/>
</dbReference>
<evidence type="ECO:0000256" key="5">
    <source>
        <dbReference type="ARBA" id="ARBA00037300"/>
    </source>
</evidence>
<protein>
    <recommendedName>
        <fullName evidence="7">rRNA-processing protein UTP23 homolog</fullName>
    </recommendedName>
</protein>
<dbReference type="AlphaFoldDB" id="A0A7R9A4X4"/>
<feature type="non-terminal residue" evidence="9">
    <location>
        <position position="1"/>
    </location>
</feature>
<comment type="function">
    <text evidence="5">Involved in rRNA-processing and ribosome biogenesis.</text>
</comment>
<evidence type="ECO:0000313" key="10">
    <source>
        <dbReference type="Proteomes" id="UP000677054"/>
    </source>
</evidence>
<sequence>LHSTFQVFLIMKVKRQKGVQRHLKFYSNNFGFHAPYQVLVDGTFCHQALKQKVNIVEQLQNYLGHGLKILTTPCIVSETERFGSLLFGTALIAKQFPVHNCGHKKCVDGATCLKEMLQDGNPSHYILATQDPVLQEHARNHARIPLLFLHRNAPTLEAPSMADVQLSQELSSAKLHPSMSQLSTLRTLKREKLGLVQERRKKPRKRGGPNPLSCKLSKKSNIDLNEKRQVSVRKKQRKRIKIPKHRVFFGIEVAEEVDAGNDDNNA</sequence>
<evidence type="ECO:0000256" key="6">
    <source>
        <dbReference type="ARBA" id="ARBA00038503"/>
    </source>
</evidence>
<dbReference type="EMBL" id="CAJPEV010001586">
    <property type="protein sequence ID" value="CAG0893400.1"/>
    <property type="molecule type" value="Genomic_DNA"/>
</dbReference>
<dbReference type="EMBL" id="LR901103">
    <property type="protein sequence ID" value="CAD7247797.1"/>
    <property type="molecule type" value="Genomic_DNA"/>
</dbReference>
<keyword evidence="3" id="KW-0698">rRNA processing</keyword>
<dbReference type="OrthoDB" id="25675at2759"/>
<evidence type="ECO:0000256" key="1">
    <source>
        <dbReference type="ARBA" id="ARBA00004604"/>
    </source>
</evidence>
<evidence type="ECO:0000256" key="2">
    <source>
        <dbReference type="ARBA" id="ARBA00022517"/>
    </source>
</evidence>
<dbReference type="Pfam" id="PF04900">
    <property type="entry name" value="Fcf1"/>
    <property type="match status" value="1"/>
</dbReference>
<reference evidence="9" key="1">
    <citation type="submission" date="2020-11" db="EMBL/GenBank/DDBJ databases">
        <authorList>
            <person name="Tran Van P."/>
        </authorList>
    </citation>
    <scope>NUCLEOTIDE SEQUENCE</scope>
</reference>
<keyword evidence="4" id="KW-0539">Nucleus</keyword>
<keyword evidence="2" id="KW-0690">Ribosome biogenesis</keyword>
<dbReference type="Gene3D" id="3.40.50.1010">
    <property type="entry name" value="5'-nuclease"/>
    <property type="match status" value="1"/>
</dbReference>
<evidence type="ECO:0000256" key="4">
    <source>
        <dbReference type="ARBA" id="ARBA00023242"/>
    </source>
</evidence>